<dbReference type="RefSeq" id="WP_183486814.1">
    <property type="nucleotide sequence ID" value="NZ_JBHUOV010000001.1"/>
</dbReference>
<feature type="signal peptide" evidence="1">
    <location>
        <begin position="1"/>
        <end position="20"/>
    </location>
</feature>
<dbReference type="InterPro" id="IPR025380">
    <property type="entry name" value="DUF4369"/>
</dbReference>
<evidence type="ECO:0000259" key="2">
    <source>
        <dbReference type="Pfam" id="PF14289"/>
    </source>
</evidence>
<protein>
    <submittedName>
        <fullName evidence="3">DUF4369 domain-containing protein</fullName>
    </submittedName>
</protein>
<gene>
    <name evidence="3" type="ORF">ACFS5M_06095</name>
</gene>
<name>A0ABW5WLU0_9FLAO</name>
<dbReference type="Proteomes" id="UP001597533">
    <property type="component" value="Unassembled WGS sequence"/>
</dbReference>
<organism evidence="3 4">
    <name type="scientific">Lacinutrix iliipiscaria</name>
    <dbReference type="NCBI Taxonomy" id="1230532"/>
    <lineage>
        <taxon>Bacteria</taxon>
        <taxon>Pseudomonadati</taxon>
        <taxon>Bacteroidota</taxon>
        <taxon>Flavobacteriia</taxon>
        <taxon>Flavobacteriales</taxon>
        <taxon>Flavobacteriaceae</taxon>
        <taxon>Lacinutrix</taxon>
    </lineage>
</organism>
<dbReference type="PROSITE" id="PS51257">
    <property type="entry name" value="PROKAR_LIPOPROTEIN"/>
    <property type="match status" value="1"/>
</dbReference>
<evidence type="ECO:0000313" key="4">
    <source>
        <dbReference type="Proteomes" id="UP001597533"/>
    </source>
</evidence>
<keyword evidence="4" id="KW-1185">Reference proteome</keyword>
<accession>A0ABW5WLU0</accession>
<comment type="caution">
    <text evidence="3">The sequence shown here is derived from an EMBL/GenBank/DDBJ whole genome shotgun (WGS) entry which is preliminary data.</text>
</comment>
<dbReference type="Pfam" id="PF14289">
    <property type="entry name" value="DUF4369"/>
    <property type="match status" value="1"/>
</dbReference>
<evidence type="ECO:0000313" key="3">
    <source>
        <dbReference type="EMBL" id="MFD2823231.1"/>
    </source>
</evidence>
<sequence>MKKIVALLLLTFIFSCGKEASDLTVKVSVKGLKKGTIYLKKAQDSIIVTVDSVDINGEDPIELHSDLDSPEIFFIQLDKNSKEDEGITFFADKGITEINTSLKNFVIDAKIKGSKQQQTLENYLLLMSRINDKHLDLIKEEFEAKKDNDSIKIAENEASFNSLLKTKYLQTVNFAMQNNDSEVAPYIALTEIPNAQTKWLDTINNILTPKIKASKYGKELELLIAERKK</sequence>
<feature type="chain" id="PRO_5046362339" evidence="1">
    <location>
        <begin position="21"/>
        <end position="229"/>
    </location>
</feature>
<reference evidence="4" key="1">
    <citation type="journal article" date="2019" name="Int. J. Syst. Evol. Microbiol.">
        <title>The Global Catalogue of Microorganisms (GCM) 10K type strain sequencing project: providing services to taxonomists for standard genome sequencing and annotation.</title>
        <authorList>
            <consortium name="The Broad Institute Genomics Platform"/>
            <consortium name="The Broad Institute Genome Sequencing Center for Infectious Disease"/>
            <person name="Wu L."/>
            <person name="Ma J."/>
        </authorList>
    </citation>
    <scope>NUCLEOTIDE SEQUENCE [LARGE SCALE GENOMIC DNA]</scope>
    <source>
        <strain evidence="4">KCTC 32141</strain>
    </source>
</reference>
<evidence type="ECO:0000256" key="1">
    <source>
        <dbReference type="SAM" id="SignalP"/>
    </source>
</evidence>
<dbReference type="EMBL" id="JBHUOV010000001">
    <property type="protein sequence ID" value="MFD2823231.1"/>
    <property type="molecule type" value="Genomic_DNA"/>
</dbReference>
<keyword evidence="1" id="KW-0732">Signal</keyword>
<feature type="domain" description="DUF4369" evidence="2">
    <location>
        <begin position="24"/>
        <end position="118"/>
    </location>
</feature>
<proteinExistence type="predicted"/>